<comment type="caution">
    <text evidence="3">The sequence shown here is derived from an EMBL/GenBank/DDBJ whole genome shotgun (WGS) entry which is preliminary data.</text>
</comment>
<reference evidence="3" key="1">
    <citation type="journal article" date="2020" name="Mol. Plant Microbe Interact.">
        <title>Genome Sequence of the Biocontrol Agent Coniothyrium minitans strain Conio (IMI 134523).</title>
        <authorList>
            <person name="Patel D."/>
            <person name="Shittu T.A."/>
            <person name="Baroncelli R."/>
            <person name="Muthumeenakshi S."/>
            <person name="Osborne T.H."/>
            <person name="Janganan T.K."/>
            <person name="Sreenivasaprasad S."/>
        </authorList>
    </citation>
    <scope>NUCLEOTIDE SEQUENCE</scope>
    <source>
        <strain evidence="3">Conio</strain>
    </source>
</reference>
<sequence>MSSISIARVFAAVAALVSTASAACTRESLLASAQAYVDAQKTGNTNALKLSPTFKYQQNNKERALSAGLITTPFKLDLVRSTADTVACASYTMWISSSGSKPYVVGTQIRHDGNDTSTITLIDTIAATTGDLFFNASKTLGYIRKEDWTPINNTGSMPSRELLKKVGDGYLDMWTDPKAADSIPWGTECERVEGSQYTNPCGKSLPHGGSSKPNGMRRTDLVCRYVIDEVQGSVDILCQFDSLGTMPDSHEIRVVDGKVKYVHTITALKVG</sequence>
<keyword evidence="1" id="KW-0732">Signal</keyword>
<keyword evidence="4" id="KW-1185">Reference proteome</keyword>
<evidence type="ECO:0000313" key="3">
    <source>
        <dbReference type="EMBL" id="KAF9734321.1"/>
    </source>
</evidence>
<proteinExistence type="predicted"/>
<dbReference type="Proteomes" id="UP000756921">
    <property type="component" value="Unassembled WGS sequence"/>
</dbReference>
<dbReference type="EMBL" id="WJXW01000007">
    <property type="protein sequence ID" value="KAF9734321.1"/>
    <property type="molecule type" value="Genomic_DNA"/>
</dbReference>
<gene>
    <name evidence="3" type="ORF">PMIN01_07224</name>
</gene>
<feature type="chain" id="PRO_5040272380" description="DUF8021 domain-containing protein" evidence="1">
    <location>
        <begin position="23"/>
        <end position="271"/>
    </location>
</feature>
<protein>
    <recommendedName>
        <fullName evidence="2">DUF8021 domain-containing protein</fullName>
    </recommendedName>
</protein>
<evidence type="ECO:0000256" key="1">
    <source>
        <dbReference type="SAM" id="SignalP"/>
    </source>
</evidence>
<evidence type="ECO:0000259" key="2">
    <source>
        <dbReference type="Pfam" id="PF26061"/>
    </source>
</evidence>
<name>A0A9P6KQ14_9PLEO</name>
<dbReference type="InterPro" id="IPR058334">
    <property type="entry name" value="DUF8021"/>
</dbReference>
<feature type="domain" description="DUF8021" evidence="2">
    <location>
        <begin position="159"/>
        <end position="266"/>
    </location>
</feature>
<accession>A0A9P6KQ14</accession>
<feature type="signal peptide" evidence="1">
    <location>
        <begin position="1"/>
        <end position="22"/>
    </location>
</feature>
<organism evidence="3 4">
    <name type="scientific">Paraphaeosphaeria minitans</name>
    <dbReference type="NCBI Taxonomy" id="565426"/>
    <lineage>
        <taxon>Eukaryota</taxon>
        <taxon>Fungi</taxon>
        <taxon>Dikarya</taxon>
        <taxon>Ascomycota</taxon>
        <taxon>Pezizomycotina</taxon>
        <taxon>Dothideomycetes</taxon>
        <taxon>Pleosporomycetidae</taxon>
        <taxon>Pleosporales</taxon>
        <taxon>Massarineae</taxon>
        <taxon>Didymosphaeriaceae</taxon>
        <taxon>Paraphaeosphaeria</taxon>
    </lineage>
</organism>
<dbReference type="OrthoDB" id="3504677at2759"/>
<dbReference type="Pfam" id="PF26061">
    <property type="entry name" value="DUF8021"/>
    <property type="match status" value="1"/>
</dbReference>
<evidence type="ECO:0000313" key="4">
    <source>
        <dbReference type="Proteomes" id="UP000756921"/>
    </source>
</evidence>
<dbReference type="AlphaFoldDB" id="A0A9P6KQ14"/>